<evidence type="ECO:0008006" key="5">
    <source>
        <dbReference type="Google" id="ProtNLM"/>
    </source>
</evidence>
<dbReference type="EMBL" id="CAMGYJ010000010">
    <property type="protein sequence ID" value="CAI0550817.1"/>
    <property type="molecule type" value="Genomic_DNA"/>
</dbReference>
<dbReference type="PANTHER" id="PTHR47926">
    <property type="entry name" value="PENTATRICOPEPTIDE REPEAT-CONTAINING PROTEIN"/>
    <property type="match status" value="1"/>
</dbReference>
<dbReference type="GO" id="GO:0009451">
    <property type="term" value="P:RNA modification"/>
    <property type="evidence" value="ECO:0007669"/>
    <property type="project" value="InterPro"/>
</dbReference>
<dbReference type="Proteomes" id="UP001154282">
    <property type="component" value="Unassembled WGS sequence"/>
</dbReference>
<feature type="repeat" description="PPR" evidence="2">
    <location>
        <begin position="47"/>
        <end position="81"/>
    </location>
</feature>
<feature type="repeat" description="PPR" evidence="2">
    <location>
        <begin position="288"/>
        <end position="323"/>
    </location>
</feature>
<evidence type="ECO:0000313" key="4">
    <source>
        <dbReference type="Proteomes" id="UP001154282"/>
    </source>
</evidence>
<dbReference type="GO" id="GO:0003723">
    <property type="term" value="F:RNA binding"/>
    <property type="evidence" value="ECO:0007669"/>
    <property type="project" value="InterPro"/>
</dbReference>
<dbReference type="InterPro" id="IPR002885">
    <property type="entry name" value="PPR_rpt"/>
</dbReference>
<dbReference type="PANTHER" id="PTHR47926:SF348">
    <property type="entry name" value="PENTATRICOPEPTIDE REPEAT-CONTAINING PROTEIN"/>
    <property type="match status" value="1"/>
</dbReference>
<evidence type="ECO:0000256" key="1">
    <source>
        <dbReference type="ARBA" id="ARBA00022737"/>
    </source>
</evidence>
<organism evidence="3 4">
    <name type="scientific">Linum tenue</name>
    <dbReference type="NCBI Taxonomy" id="586396"/>
    <lineage>
        <taxon>Eukaryota</taxon>
        <taxon>Viridiplantae</taxon>
        <taxon>Streptophyta</taxon>
        <taxon>Embryophyta</taxon>
        <taxon>Tracheophyta</taxon>
        <taxon>Spermatophyta</taxon>
        <taxon>Magnoliopsida</taxon>
        <taxon>eudicotyledons</taxon>
        <taxon>Gunneridae</taxon>
        <taxon>Pentapetalae</taxon>
        <taxon>rosids</taxon>
        <taxon>fabids</taxon>
        <taxon>Malpighiales</taxon>
        <taxon>Linaceae</taxon>
        <taxon>Linum</taxon>
    </lineage>
</organism>
<dbReference type="InterPro" id="IPR046960">
    <property type="entry name" value="PPR_At4g14850-like_plant"/>
</dbReference>
<name>A0AAV0QZA0_9ROSI</name>
<dbReference type="AlphaFoldDB" id="A0AAV0QZA0"/>
<dbReference type="Pfam" id="PF01535">
    <property type="entry name" value="PPR"/>
    <property type="match status" value="2"/>
</dbReference>
<dbReference type="NCBIfam" id="TIGR00756">
    <property type="entry name" value="PPR"/>
    <property type="match status" value="4"/>
</dbReference>
<proteinExistence type="predicted"/>
<accession>A0AAV0QZA0</accession>
<keyword evidence="4" id="KW-1185">Reference proteome</keyword>
<reference evidence="3" key="1">
    <citation type="submission" date="2022-08" db="EMBL/GenBank/DDBJ databases">
        <authorList>
            <person name="Gutierrez-Valencia J."/>
        </authorList>
    </citation>
    <scope>NUCLEOTIDE SEQUENCE</scope>
</reference>
<dbReference type="Pfam" id="PF20431">
    <property type="entry name" value="E_motif"/>
    <property type="match status" value="1"/>
</dbReference>
<evidence type="ECO:0000313" key="3">
    <source>
        <dbReference type="EMBL" id="CAI0550817.1"/>
    </source>
</evidence>
<gene>
    <name evidence="3" type="ORF">LITE_LOCUS45687</name>
</gene>
<dbReference type="FunFam" id="1.25.40.10:FF:000242">
    <property type="entry name" value="Pentatricopeptide repeat-containing protein"/>
    <property type="match status" value="1"/>
</dbReference>
<dbReference type="InterPro" id="IPR046848">
    <property type="entry name" value="E_motif"/>
</dbReference>
<protein>
    <recommendedName>
        <fullName evidence="5">Pentatricopeptide repeat-containing protein</fullName>
    </recommendedName>
</protein>
<feature type="repeat" description="PPR" evidence="2">
    <location>
        <begin position="148"/>
        <end position="178"/>
    </location>
</feature>
<dbReference type="InterPro" id="IPR011990">
    <property type="entry name" value="TPR-like_helical_dom_sf"/>
</dbReference>
<comment type="caution">
    <text evidence="3">The sequence shown here is derived from an EMBL/GenBank/DDBJ whole genome shotgun (WGS) entry which is preliminary data.</text>
</comment>
<dbReference type="PROSITE" id="PS51375">
    <property type="entry name" value="PPR"/>
    <property type="match status" value="4"/>
</dbReference>
<feature type="repeat" description="PPR" evidence="2">
    <location>
        <begin position="179"/>
        <end position="213"/>
    </location>
</feature>
<sequence>MPPPQSAETLLQLLQHFIKHRIQVKQIHAHVITRSLLSQDPFSKWKPTLFYNTLMRGYVSFGHTRHTCRLFKLMLAHQIPPNAHSFPSLIKAAGLCCAFRGAISLHGQALRRGLLADPFVPTSLVGMYSLFGDGVGARKVFDEILSPGVFEYNAIIDAYAKNGDVGSALVMFETMRQRDVVTWTSVINGFAKNGLFREAILFFKDMMVHDDVLHGSVRPNEATYVSILSSCASLDCGALVLGRQIHGYMIRNELCFTVFMGTALADLYGKLGFLDKAVLVFNTIVFKEVCTWNALISAFANNGREKEAIHMFEKMIKVEGLHPNEVTFVALLTACARAELVEYGLKLFQSMQNEFKVVPRLEHYGCLVDLMGRAGLLGEASDFIDGMPCEPDGSVLGSLLSSCTIHGEMRLGHEVGQKLIELQPQYSGRYVALSNINACVGRWDLAAYARRVMVEAGIQKIPAYSWTYAK</sequence>
<keyword evidence="1" id="KW-0677">Repeat</keyword>
<dbReference type="Pfam" id="PF12854">
    <property type="entry name" value="PPR_1"/>
    <property type="match status" value="1"/>
</dbReference>
<dbReference type="Pfam" id="PF13041">
    <property type="entry name" value="PPR_2"/>
    <property type="match status" value="2"/>
</dbReference>
<evidence type="ECO:0000256" key="2">
    <source>
        <dbReference type="PROSITE-ProRule" id="PRU00708"/>
    </source>
</evidence>
<dbReference type="Gene3D" id="1.25.40.10">
    <property type="entry name" value="Tetratricopeptide repeat domain"/>
    <property type="match status" value="3"/>
</dbReference>